<keyword evidence="2" id="KW-1185">Reference proteome</keyword>
<organism evidence="1 2">
    <name type="scientific">Araneus ventricosus</name>
    <name type="common">Orbweaver spider</name>
    <name type="synonym">Epeira ventricosa</name>
    <dbReference type="NCBI Taxonomy" id="182803"/>
    <lineage>
        <taxon>Eukaryota</taxon>
        <taxon>Metazoa</taxon>
        <taxon>Ecdysozoa</taxon>
        <taxon>Arthropoda</taxon>
        <taxon>Chelicerata</taxon>
        <taxon>Arachnida</taxon>
        <taxon>Araneae</taxon>
        <taxon>Araneomorphae</taxon>
        <taxon>Entelegynae</taxon>
        <taxon>Araneoidea</taxon>
        <taxon>Araneidae</taxon>
        <taxon>Araneus</taxon>
    </lineage>
</organism>
<evidence type="ECO:0000313" key="1">
    <source>
        <dbReference type="EMBL" id="GBN77938.1"/>
    </source>
</evidence>
<dbReference type="AlphaFoldDB" id="A0A4Y2RQF7"/>
<dbReference type="Proteomes" id="UP000499080">
    <property type="component" value="Unassembled WGS sequence"/>
</dbReference>
<name>A0A4Y2RQF7_ARAVE</name>
<protein>
    <submittedName>
        <fullName evidence="1">Uncharacterized protein</fullName>
    </submittedName>
</protein>
<reference evidence="1 2" key="1">
    <citation type="journal article" date="2019" name="Sci. Rep.">
        <title>Orb-weaving spider Araneus ventricosus genome elucidates the spidroin gene catalogue.</title>
        <authorList>
            <person name="Kono N."/>
            <person name="Nakamura H."/>
            <person name="Ohtoshi R."/>
            <person name="Moran D.A.P."/>
            <person name="Shinohara A."/>
            <person name="Yoshida Y."/>
            <person name="Fujiwara M."/>
            <person name="Mori M."/>
            <person name="Tomita M."/>
            <person name="Arakawa K."/>
        </authorList>
    </citation>
    <scope>NUCLEOTIDE SEQUENCE [LARGE SCALE GENOMIC DNA]</scope>
</reference>
<comment type="caution">
    <text evidence="1">The sequence shown here is derived from an EMBL/GenBank/DDBJ whole genome shotgun (WGS) entry which is preliminary data.</text>
</comment>
<dbReference type="EMBL" id="BGPR01017991">
    <property type="protein sequence ID" value="GBN77938.1"/>
    <property type="molecule type" value="Genomic_DNA"/>
</dbReference>
<evidence type="ECO:0000313" key="2">
    <source>
        <dbReference type="Proteomes" id="UP000499080"/>
    </source>
</evidence>
<proteinExistence type="predicted"/>
<accession>A0A4Y2RQF7</accession>
<sequence>MKTTIITDTKSKLKQSAMKVVIAGGKEKSLLIHDDKVPSFMKQLHNTHESCQGSFALDNIFTPRLKIFRTGLREIKGFCHCVDCCVVVWITFSTANESIV</sequence>
<gene>
    <name evidence="1" type="ORF">AVEN_2972_1</name>
</gene>